<evidence type="ECO:0000256" key="7">
    <source>
        <dbReference type="ARBA" id="ARBA00022927"/>
    </source>
</evidence>
<evidence type="ECO:0000256" key="2">
    <source>
        <dbReference type="ARBA" id="ARBA00007246"/>
    </source>
</evidence>
<keyword evidence="9 10" id="KW-0472">Membrane</keyword>
<comment type="subcellular location">
    <subcellularLocation>
        <location evidence="1">Cell inner membrane</location>
    </subcellularLocation>
</comment>
<protein>
    <recommendedName>
        <fullName evidence="11">T2SS protein K first SAM-like domain-containing protein</fullName>
    </recommendedName>
</protein>
<keyword evidence="7" id="KW-0653">Protein transport</keyword>
<sequence length="345" mass="36168">MACLSPRPGTWTDDAEASDGEAGFVLLSVLLAALLFVAVAASFALRARILTLQTGNLSEMARAQAEIDGVALYAADALRPPKVAAPSEADLVAAALSGGKVQAAPLPPLPLPVDGIPLICHRPQGGTLTVRAVDQGALIDLNGASVPMLREFLQAAGLDSETARRLADEIGDFRDPDDAPQENGIGERAQYRQAGLAWGPANRPFVDVEEIARLPSATPALVARLRPLFTVANPRAGLDLSQTPGATAGLLTAEALKQPALARWQLASPRTDFMVEAALQRADGSVAAARRAFLRFEGPDGGALRIVRWLRPPYEDGAPGRAKPSDDAFCAELATALPDATTVKR</sequence>
<evidence type="ECO:0000256" key="3">
    <source>
        <dbReference type="ARBA" id="ARBA00022448"/>
    </source>
</evidence>
<gene>
    <name evidence="12" type="ORF">NS226_15695</name>
</gene>
<evidence type="ECO:0000256" key="1">
    <source>
        <dbReference type="ARBA" id="ARBA00004533"/>
    </source>
</evidence>
<keyword evidence="5" id="KW-0997">Cell inner membrane</keyword>
<keyword evidence="4" id="KW-1003">Cell membrane</keyword>
<organism evidence="12 13">
    <name type="scientific">Aureimonas ureilytica</name>
    <dbReference type="NCBI Taxonomy" id="401562"/>
    <lineage>
        <taxon>Bacteria</taxon>
        <taxon>Pseudomonadati</taxon>
        <taxon>Pseudomonadota</taxon>
        <taxon>Alphaproteobacteria</taxon>
        <taxon>Hyphomicrobiales</taxon>
        <taxon>Aurantimonadaceae</taxon>
        <taxon>Aureimonas</taxon>
    </lineage>
</organism>
<dbReference type="PANTHER" id="PTHR38831">
    <property type="entry name" value="TYPE II SECRETION SYSTEM PROTEIN K"/>
    <property type="match status" value="1"/>
</dbReference>
<evidence type="ECO:0000256" key="9">
    <source>
        <dbReference type="ARBA" id="ARBA00023136"/>
    </source>
</evidence>
<keyword evidence="6 10" id="KW-0812">Transmembrane</keyword>
<evidence type="ECO:0000313" key="13">
    <source>
        <dbReference type="Proteomes" id="UP000078272"/>
    </source>
</evidence>
<evidence type="ECO:0000313" key="12">
    <source>
        <dbReference type="EMBL" id="KTQ91218.1"/>
    </source>
</evidence>
<dbReference type="Pfam" id="PF21687">
    <property type="entry name" value="T2SSK_1st"/>
    <property type="match status" value="1"/>
</dbReference>
<dbReference type="PANTHER" id="PTHR38831:SF1">
    <property type="entry name" value="TYPE II SECRETION SYSTEM PROTEIN K-RELATED"/>
    <property type="match status" value="1"/>
</dbReference>
<reference evidence="12 13" key="1">
    <citation type="journal article" date="2016" name="Front. Microbiol.">
        <title>Genomic Resource of Rice Seed Associated Bacteria.</title>
        <authorList>
            <person name="Midha S."/>
            <person name="Bansal K."/>
            <person name="Sharma S."/>
            <person name="Kumar N."/>
            <person name="Patil P.P."/>
            <person name="Chaudhry V."/>
            <person name="Patil P.B."/>
        </authorList>
    </citation>
    <scope>NUCLEOTIDE SEQUENCE [LARGE SCALE GENOMIC DNA]</scope>
    <source>
        <strain evidence="12 13">NS226</strain>
    </source>
</reference>
<feature type="domain" description="T2SS protein K first SAM-like" evidence="11">
    <location>
        <begin position="144"/>
        <end position="231"/>
    </location>
</feature>
<dbReference type="GO" id="GO:0005886">
    <property type="term" value="C:plasma membrane"/>
    <property type="evidence" value="ECO:0007669"/>
    <property type="project" value="UniProtKB-SubCell"/>
</dbReference>
<accession>A0A175R5T4</accession>
<proteinExistence type="inferred from homology"/>
<evidence type="ECO:0000256" key="4">
    <source>
        <dbReference type="ARBA" id="ARBA00022475"/>
    </source>
</evidence>
<name>A0A175R5T4_9HYPH</name>
<dbReference type="PATRIC" id="fig|401562.3.peg.2850"/>
<dbReference type="SUPFAM" id="SSF158544">
    <property type="entry name" value="GspK insert domain-like"/>
    <property type="match status" value="1"/>
</dbReference>
<keyword evidence="8 10" id="KW-1133">Transmembrane helix</keyword>
<evidence type="ECO:0000256" key="6">
    <source>
        <dbReference type="ARBA" id="ARBA00022692"/>
    </source>
</evidence>
<comment type="caution">
    <text evidence="12">The sequence shown here is derived from an EMBL/GenBank/DDBJ whole genome shotgun (WGS) entry which is preliminary data.</text>
</comment>
<evidence type="ECO:0000256" key="10">
    <source>
        <dbReference type="SAM" id="Phobius"/>
    </source>
</evidence>
<feature type="transmembrane region" description="Helical" evidence="10">
    <location>
        <begin position="22"/>
        <end position="45"/>
    </location>
</feature>
<comment type="similarity">
    <text evidence="2">Belongs to the GSP K family.</text>
</comment>
<keyword evidence="3" id="KW-0813">Transport</keyword>
<evidence type="ECO:0000259" key="11">
    <source>
        <dbReference type="Pfam" id="PF21687"/>
    </source>
</evidence>
<dbReference type="EMBL" id="LDPZ01000034">
    <property type="protein sequence ID" value="KTQ91218.1"/>
    <property type="molecule type" value="Genomic_DNA"/>
</dbReference>
<dbReference type="InterPro" id="IPR038072">
    <property type="entry name" value="GspK_central_sf"/>
</dbReference>
<dbReference type="Proteomes" id="UP000078272">
    <property type="component" value="Unassembled WGS sequence"/>
</dbReference>
<dbReference type="GO" id="GO:0009306">
    <property type="term" value="P:protein secretion"/>
    <property type="evidence" value="ECO:0007669"/>
    <property type="project" value="InterPro"/>
</dbReference>
<dbReference type="InterPro" id="IPR049031">
    <property type="entry name" value="T2SSK_SAM-like_1st"/>
</dbReference>
<evidence type="ECO:0000256" key="5">
    <source>
        <dbReference type="ARBA" id="ARBA00022519"/>
    </source>
</evidence>
<evidence type="ECO:0000256" key="8">
    <source>
        <dbReference type="ARBA" id="ARBA00022989"/>
    </source>
</evidence>
<dbReference type="InterPro" id="IPR005628">
    <property type="entry name" value="GspK"/>
</dbReference>
<dbReference type="Gene3D" id="1.10.40.60">
    <property type="entry name" value="EpsJ-like"/>
    <property type="match status" value="1"/>
</dbReference>
<dbReference type="AlphaFoldDB" id="A0A175R5T4"/>